<evidence type="ECO:0000256" key="8">
    <source>
        <dbReference type="ARBA" id="ARBA00023136"/>
    </source>
</evidence>
<evidence type="ECO:0000256" key="10">
    <source>
        <dbReference type="SAM" id="Phobius"/>
    </source>
</evidence>
<dbReference type="InterPro" id="IPR018076">
    <property type="entry name" value="T2SS_GspF_dom"/>
</dbReference>
<name>A0A1G2BQ90_9BACT</name>
<evidence type="ECO:0000313" key="13">
    <source>
        <dbReference type="Proteomes" id="UP000178248"/>
    </source>
</evidence>
<feature type="transmembrane region" description="Helical" evidence="10">
    <location>
        <begin position="374"/>
        <end position="394"/>
    </location>
</feature>
<evidence type="ECO:0000256" key="9">
    <source>
        <dbReference type="RuleBase" id="RU003923"/>
    </source>
</evidence>
<evidence type="ECO:0000256" key="6">
    <source>
        <dbReference type="ARBA" id="ARBA00022692"/>
    </source>
</evidence>
<feature type="domain" description="Type II secretion system protein GspF" evidence="11">
    <location>
        <begin position="272"/>
        <end position="392"/>
    </location>
</feature>
<evidence type="ECO:0000256" key="1">
    <source>
        <dbReference type="ARBA" id="ARBA00004429"/>
    </source>
</evidence>
<evidence type="ECO:0000256" key="4">
    <source>
        <dbReference type="ARBA" id="ARBA00022475"/>
    </source>
</evidence>
<evidence type="ECO:0000256" key="3">
    <source>
        <dbReference type="ARBA" id="ARBA00022448"/>
    </source>
</evidence>
<dbReference type="Pfam" id="PF00482">
    <property type="entry name" value="T2SSF"/>
    <property type="match status" value="2"/>
</dbReference>
<dbReference type="Proteomes" id="UP000178248">
    <property type="component" value="Unassembled WGS sequence"/>
</dbReference>
<dbReference type="PRINTS" id="PR00812">
    <property type="entry name" value="BCTERIALGSPF"/>
</dbReference>
<keyword evidence="5" id="KW-0997">Cell inner membrane</keyword>
<evidence type="ECO:0000256" key="2">
    <source>
        <dbReference type="ARBA" id="ARBA00005745"/>
    </source>
</evidence>
<dbReference type="GO" id="GO:0009306">
    <property type="term" value="P:protein secretion"/>
    <property type="evidence" value="ECO:0007669"/>
    <property type="project" value="InterPro"/>
</dbReference>
<feature type="transmembrane region" description="Helical" evidence="10">
    <location>
        <begin position="166"/>
        <end position="189"/>
    </location>
</feature>
<evidence type="ECO:0000259" key="11">
    <source>
        <dbReference type="Pfam" id="PF00482"/>
    </source>
</evidence>
<organism evidence="12 13">
    <name type="scientific">Candidatus Komeilibacteria bacterium RIFCSPLOWO2_01_FULL_52_15</name>
    <dbReference type="NCBI Taxonomy" id="1798551"/>
    <lineage>
        <taxon>Bacteria</taxon>
        <taxon>Candidatus Komeiliibacteriota</taxon>
    </lineage>
</organism>
<keyword evidence="8 10" id="KW-0472">Membrane</keyword>
<protein>
    <recommendedName>
        <fullName evidence="11">Type II secretion system protein GspF domain-containing protein</fullName>
    </recommendedName>
</protein>
<dbReference type="GO" id="GO:0005886">
    <property type="term" value="C:plasma membrane"/>
    <property type="evidence" value="ECO:0007669"/>
    <property type="project" value="UniProtKB-SubCell"/>
</dbReference>
<comment type="caution">
    <text evidence="12">The sequence shown here is derived from an EMBL/GenBank/DDBJ whole genome shotgun (WGS) entry which is preliminary data.</text>
</comment>
<sequence>MPRYYRYFAESKKDTVVTGSIRAQHQSEATEVLKKSFSEVYLVERLSAASWRHLIGHRMRLVEKILFVKNLYVMLKAGVPLDEALQMIAAQSTSPGAKKISQSLVKKIRAGKSFSSALSTYTHIFSPFFINIIYMGEKSGTLDANLQYLGGELEHLLDLKRKIRSAMIYPVIILVMTVILGGLMIRFVLPEITKVFKAINLQLPLQTRIFLGGAEFIQTYGLLMFLIIAVAVAVFRLLLARFPRFNLLWTRFILRIPFVGYMVMSYNLAQITRTLGVLLRAGTPLTEALDTTARTADNLYFKRELIVAKKAVSHGLPLGESFAHGGFDILVSQLTLTGEKTGSLENNLLYLSDFYNNRIDYMTKDLPVILEPTLLIIVGITVAFFAVSILSPIYEFTSSVGR</sequence>
<evidence type="ECO:0000313" key="12">
    <source>
        <dbReference type="EMBL" id="OGY90490.1"/>
    </source>
</evidence>
<dbReference type="InterPro" id="IPR003004">
    <property type="entry name" value="GspF/PilC"/>
</dbReference>
<dbReference type="EMBL" id="MHKM01000046">
    <property type="protein sequence ID" value="OGY90490.1"/>
    <property type="molecule type" value="Genomic_DNA"/>
</dbReference>
<keyword evidence="4" id="KW-1003">Cell membrane</keyword>
<dbReference type="PANTHER" id="PTHR30012">
    <property type="entry name" value="GENERAL SECRETION PATHWAY PROTEIN"/>
    <property type="match status" value="1"/>
</dbReference>
<comment type="similarity">
    <text evidence="2 9">Belongs to the GSP F family.</text>
</comment>
<accession>A0A1G2BQ90</accession>
<dbReference type="STRING" id="1798551.A3B30_01700"/>
<keyword evidence="6 9" id="KW-0812">Transmembrane</keyword>
<reference evidence="12 13" key="1">
    <citation type="journal article" date="2016" name="Nat. Commun.">
        <title>Thousands of microbial genomes shed light on interconnected biogeochemical processes in an aquifer system.</title>
        <authorList>
            <person name="Anantharaman K."/>
            <person name="Brown C.T."/>
            <person name="Hug L.A."/>
            <person name="Sharon I."/>
            <person name="Castelle C.J."/>
            <person name="Probst A.J."/>
            <person name="Thomas B.C."/>
            <person name="Singh A."/>
            <person name="Wilkins M.J."/>
            <person name="Karaoz U."/>
            <person name="Brodie E.L."/>
            <person name="Williams K.H."/>
            <person name="Hubbard S.S."/>
            <person name="Banfield J.F."/>
        </authorList>
    </citation>
    <scope>NUCLEOTIDE SEQUENCE [LARGE SCALE GENOMIC DNA]</scope>
</reference>
<dbReference type="Gene3D" id="1.20.81.30">
    <property type="entry name" value="Type II secretion system (T2SS), domain F"/>
    <property type="match status" value="2"/>
</dbReference>
<dbReference type="PROSITE" id="PS00874">
    <property type="entry name" value="T2SP_F"/>
    <property type="match status" value="1"/>
</dbReference>
<evidence type="ECO:0000256" key="7">
    <source>
        <dbReference type="ARBA" id="ARBA00022989"/>
    </source>
</evidence>
<proteinExistence type="inferred from homology"/>
<keyword evidence="7 10" id="KW-1133">Transmembrane helix</keyword>
<feature type="transmembrane region" description="Helical" evidence="10">
    <location>
        <begin position="252"/>
        <end position="269"/>
    </location>
</feature>
<dbReference type="AlphaFoldDB" id="A0A1G2BQ90"/>
<keyword evidence="3 9" id="KW-0813">Transport</keyword>
<evidence type="ECO:0000256" key="5">
    <source>
        <dbReference type="ARBA" id="ARBA00022519"/>
    </source>
</evidence>
<gene>
    <name evidence="12" type="ORF">A3B30_01700</name>
</gene>
<dbReference type="PANTHER" id="PTHR30012:SF0">
    <property type="entry name" value="TYPE II SECRETION SYSTEM PROTEIN F-RELATED"/>
    <property type="match status" value="1"/>
</dbReference>
<comment type="subcellular location">
    <subcellularLocation>
        <location evidence="1">Cell inner membrane</location>
        <topology evidence="1">Multi-pass membrane protein</topology>
    </subcellularLocation>
    <subcellularLocation>
        <location evidence="9">Cell membrane</location>
        <topology evidence="9">Multi-pass membrane protein</topology>
    </subcellularLocation>
</comment>
<feature type="transmembrane region" description="Helical" evidence="10">
    <location>
        <begin position="220"/>
        <end position="240"/>
    </location>
</feature>
<dbReference type="FunFam" id="1.20.81.30:FF:000001">
    <property type="entry name" value="Type II secretion system protein F"/>
    <property type="match status" value="1"/>
</dbReference>
<feature type="domain" description="Type II secretion system protein GspF" evidence="11">
    <location>
        <begin position="67"/>
        <end position="190"/>
    </location>
</feature>
<dbReference type="InterPro" id="IPR001992">
    <property type="entry name" value="T2SS_GspF/T4SS_PilC_CS"/>
</dbReference>
<dbReference type="InterPro" id="IPR042094">
    <property type="entry name" value="T2SS_GspF_sf"/>
</dbReference>